<dbReference type="CDD" id="cd00383">
    <property type="entry name" value="trans_reg_C"/>
    <property type="match status" value="1"/>
</dbReference>
<dbReference type="Gene3D" id="1.25.40.10">
    <property type="entry name" value="Tetratricopeptide repeat domain"/>
    <property type="match status" value="3"/>
</dbReference>
<name>A0ABS4AFN7_9PROT</name>
<dbReference type="PROSITE" id="PS51755">
    <property type="entry name" value="OMPR_PHOB"/>
    <property type="match status" value="1"/>
</dbReference>
<gene>
    <name evidence="6" type="ORF">J8J14_13630</name>
</gene>
<comment type="caution">
    <text evidence="6">The sequence shown here is derived from an EMBL/GenBank/DDBJ whole genome shotgun (WGS) entry which is preliminary data.</text>
</comment>
<keyword evidence="7" id="KW-1185">Reference proteome</keyword>
<protein>
    <submittedName>
        <fullName evidence="6">Winged helix-turn-helix domain-containing protein</fullName>
    </submittedName>
</protein>
<dbReference type="InterPro" id="IPR001867">
    <property type="entry name" value="OmpR/PhoB-type_DNA-bd"/>
</dbReference>
<sequence>MAPREGSGAYHFDAFCLDPVRGALLGPDGAELRLRPKPFALLRHMLDNPGRLLGRDELMETLWPGVVVTDDSLTQCISDLRRAFGDRAAHVLRTLPKRGYMLVAELRRDEPSHIEVLPEARLDEVSIAPVLPDEARRWEPPLLVHRFTTPDGDQACSRLADALATDFVAAFVRLPGLRVMPASDAARTEGYRIQGEVRAAGDGFRITVRLEDAANGTALWTERLDQPRDAAYGLPEATLATLAAYLDRQVERHSLAVARKKPVSALTTRELCLVGRDHHERNTEADTLVAKEMFARAIAADPDYAPAYAWQAYTVHRAITHSWGSPGGQEARDEALRLARRAVQLQPDSPLCLSRLAFALVLHQRWEEALTAARSALTCETLALAATRNTCCEVLAAAGHAAESEEVARGTLVLNPFAPPTVHTLLGRALLLTGRPEEALVPLRLCASRLPDFAATYELLVVAGVETGRLEEARAARRELLRLRPDWEPRNHKGMWFFRRSEDLERFQAAHRQLDLYVASIDSGAGEPTPVPAVGEDRPCAAASLPSLPVRNVEVERQEALVVHPLQVAAGDAASMLAATMLGTELTAALVCYEDLRVLAMPEERMTHGFALMGDVHASNGNLFVRLRLEDLADGASVWSQRIEWPLEQQGDVPAASIATLAAAINLQVGRRSLRRARQKPVEQLTARELTLLGREVYNRSTPAETRASRDLFARASAVDPDYASARAWHVFAIARPIVQGWPDGKDREGLQEAVRLARLAAELEPDSPLSLAALSLCLALQEHWGEAVASARLALRTDRVADDAVRMTGGAVLAAAGFPEEAEVGLRQMIAWDPHCPPVVHAVLGRALLLRGQAEEALAELRLCAARLPDYELCLRTMVVAAMEAGQIDVAREALREVARLRPGWVNGTEPIFWFMRKPEDRNRHQKAFEMAVRLEATARAGGLLDACTSTS</sequence>
<keyword evidence="2" id="KW-0802">TPR repeat</keyword>
<dbReference type="InterPro" id="IPR016032">
    <property type="entry name" value="Sig_transdc_resp-reg_C-effctor"/>
</dbReference>
<dbReference type="InterPro" id="IPR036388">
    <property type="entry name" value="WH-like_DNA-bd_sf"/>
</dbReference>
<evidence type="ECO:0000259" key="5">
    <source>
        <dbReference type="PROSITE" id="PS51755"/>
    </source>
</evidence>
<feature type="domain" description="OmpR/PhoB-type" evidence="5">
    <location>
        <begin position="7"/>
        <end position="104"/>
    </location>
</feature>
<dbReference type="EMBL" id="JAGIZB010000012">
    <property type="protein sequence ID" value="MBP0445816.1"/>
    <property type="molecule type" value="Genomic_DNA"/>
</dbReference>
<evidence type="ECO:0000256" key="3">
    <source>
        <dbReference type="ARBA" id="ARBA00023125"/>
    </source>
</evidence>
<evidence type="ECO:0000256" key="1">
    <source>
        <dbReference type="ARBA" id="ARBA00022737"/>
    </source>
</evidence>
<evidence type="ECO:0000313" key="6">
    <source>
        <dbReference type="EMBL" id="MBP0445816.1"/>
    </source>
</evidence>
<keyword evidence="1" id="KW-0677">Repeat</keyword>
<dbReference type="InterPro" id="IPR051012">
    <property type="entry name" value="CellSynth/LPSAsmb/PSIAsmb"/>
</dbReference>
<dbReference type="Proteomes" id="UP000681594">
    <property type="component" value="Unassembled WGS sequence"/>
</dbReference>
<reference evidence="6 7" key="1">
    <citation type="submission" date="2021-03" db="EMBL/GenBank/DDBJ databases">
        <authorList>
            <person name="So Y."/>
        </authorList>
    </citation>
    <scope>NUCLEOTIDE SEQUENCE [LARGE SCALE GENOMIC DNA]</scope>
    <source>
        <strain evidence="6 7">SSH11</strain>
    </source>
</reference>
<dbReference type="SUPFAM" id="SSF48452">
    <property type="entry name" value="TPR-like"/>
    <property type="match status" value="2"/>
</dbReference>
<dbReference type="PANTHER" id="PTHR45586">
    <property type="entry name" value="TPR REPEAT-CONTAINING PROTEIN PA4667"/>
    <property type="match status" value="1"/>
</dbReference>
<dbReference type="SUPFAM" id="SSF46894">
    <property type="entry name" value="C-terminal effector domain of the bipartite response regulators"/>
    <property type="match status" value="1"/>
</dbReference>
<accession>A0ABS4AFN7</accession>
<evidence type="ECO:0000256" key="2">
    <source>
        <dbReference type="ARBA" id="ARBA00022803"/>
    </source>
</evidence>
<keyword evidence="3 4" id="KW-0238">DNA-binding</keyword>
<evidence type="ECO:0000256" key="4">
    <source>
        <dbReference type="PROSITE-ProRule" id="PRU01091"/>
    </source>
</evidence>
<dbReference type="Pfam" id="PF00486">
    <property type="entry name" value="Trans_reg_C"/>
    <property type="match status" value="1"/>
</dbReference>
<evidence type="ECO:0000313" key="7">
    <source>
        <dbReference type="Proteomes" id="UP000681594"/>
    </source>
</evidence>
<proteinExistence type="predicted"/>
<feature type="DNA-binding region" description="OmpR/PhoB-type" evidence="4">
    <location>
        <begin position="7"/>
        <end position="104"/>
    </location>
</feature>
<dbReference type="Gene3D" id="1.10.10.10">
    <property type="entry name" value="Winged helix-like DNA-binding domain superfamily/Winged helix DNA-binding domain"/>
    <property type="match status" value="1"/>
</dbReference>
<dbReference type="PANTHER" id="PTHR45586:SF1">
    <property type="entry name" value="LIPOPOLYSACCHARIDE ASSEMBLY PROTEIN B"/>
    <property type="match status" value="1"/>
</dbReference>
<organism evidence="6 7">
    <name type="scientific">Pararoseomonas baculiformis</name>
    <dbReference type="NCBI Taxonomy" id="2820812"/>
    <lineage>
        <taxon>Bacteria</taxon>
        <taxon>Pseudomonadati</taxon>
        <taxon>Pseudomonadota</taxon>
        <taxon>Alphaproteobacteria</taxon>
        <taxon>Acetobacterales</taxon>
        <taxon>Acetobacteraceae</taxon>
        <taxon>Pararoseomonas</taxon>
    </lineage>
</organism>
<dbReference type="RefSeq" id="WP_209380083.1">
    <property type="nucleotide sequence ID" value="NZ_JAGIZB010000012.1"/>
</dbReference>
<dbReference type="InterPro" id="IPR011990">
    <property type="entry name" value="TPR-like_helical_dom_sf"/>
</dbReference>
<dbReference type="SMART" id="SM00862">
    <property type="entry name" value="Trans_reg_C"/>
    <property type="match status" value="1"/>
</dbReference>